<dbReference type="GO" id="GO:0004848">
    <property type="term" value="F:ureidoglycolate hydrolase activity"/>
    <property type="evidence" value="ECO:0007669"/>
    <property type="project" value="InterPro"/>
</dbReference>
<dbReference type="Pfam" id="PF04115">
    <property type="entry name" value="Ureidogly_lyase"/>
    <property type="match status" value="1"/>
</dbReference>
<dbReference type="InterPro" id="IPR047233">
    <property type="entry name" value="UAH_cupin"/>
</dbReference>
<dbReference type="CDD" id="cd20298">
    <property type="entry name" value="cupin_UAH"/>
    <property type="match status" value="1"/>
</dbReference>
<dbReference type="HAMAP" id="MF_00813">
    <property type="entry name" value="Allantoicase"/>
    <property type="match status" value="1"/>
</dbReference>
<feature type="domain" description="Allantoicase" evidence="8">
    <location>
        <begin position="14"/>
        <end position="161"/>
    </location>
</feature>
<name>A0A284QM09_ARMOS</name>
<dbReference type="FunFam" id="2.60.120.260:FF:000059">
    <property type="entry name" value="Probable allantoicase"/>
    <property type="match status" value="1"/>
</dbReference>
<dbReference type="AlphaFoldDB" id="A0A284QM09"/>
<keyword evidence="4" id="KW-0378">Hydrolase</keyword>
<dbReference type="InterPro" id="IPR008979">
    <property type="entry name" value="Galactose-bd-like_sf"/>
</dbReference>
<comment type="similarity">
    <text evidence="1">Belongs to the allantoicase family.</text>
</comment>
<reference evidence="10" key="1">
    <citation type="journal article" date="2017" name="Nat. Ecol. Evol.">
        <title>Genome expansion and lineage-specific genetic innovations in the forest pathogenic fungi Armillaria.</title>
        <authorList>
            <person name="Sipos G."/>
            <person name="Prasanna A.N."/>
            <person name="Walter M.C."/>
            <person name="O'Connor E."/>
            <person name="Balint B."/>
            <person name="Krizsan K."/>
            <person name="Kiss B."/>
            <person name="Hess J."/>
            <person name="Varga T."/>
            <person name="Slot J."/>
            <person name="Riley R."/>
            <person name="Boka B."/>
            <person name="Rigling D."/>
            <person name="Barry K."/>
            <person name="Lee J."/>
            <person name="Mihaltcheva S."/>
            <person name="LaButti K."/>
            <person name="Lipzen A."/>
            <person name="Waldron R."/>
            <person name="Moloney N.M."/>
            <person name="Sperisen C."/>
            <person name="Kredics L."/>
            <person name="Vagvoelgyi C."/>
            <person name="Patrignani A."/>
            <person name="Fitzpatrick D."/>
            <person name="Nagy I."/>
            <person name="Doyle S."/>
            <person name="Anderson J.B."/>
            <person name="Grigoriev I.V."/>
            <person name="Gueldener U."/>
            <person name="Muensterkoetter M."/>
            <person name="Nagy L.G."/>
        </authorList>
    </citation>
    <scope>NUCLEOTIDE SEQUENCE [LARGE SCALE GENOMIC DNA]</scope>
    <source>
        <strain evidence="10">C18/9</strain>
    </source>
</reference>
<accession>A0A284QM09</accession>
<feature type="domain" description="Allantoicase" evidence="8">
    <location>
        <begin position="181"/>
        <end position="313"/>
    </location>
</feature>
<dbReference type="SUPFAM" id="SSF49785">
    <property type="entry name" value="Galactose-binding domain-like"/>
    <property type="match status" value="2"/>
</dbReference>
<evidence type="ECO:0000256" key="6">
    <source>
        <dbReference type="ARBA" id="ARBA00047684"/>
    </source>
</evidence>
<dbReference type="SUPFAM" id="SSF51182">
    <property type="entry name" value="RmlC-like cupins"/>
    <property type="match status" value="1"/>
</dbReference>
<dbReference type="STRING" id="47428.A0A284QM09"/>
<dbReference type="InterPro" id="IPR011051">
    <property type="entry name" value="RmlC_Cupin_sf"/>
</dbReference>
<dbReference type="Pfam" id="PF03561">
    <property type="entry name" value="Allantoicase"/>
    <property type="match status" value="2"/>
</dbReference>
<dbReference type="GO" id="GO:0000256">
    <property type="term" value="P:allantoin catabolic process"/>
    <property type="evidence" value="ECO:0007669"/>
    <property type="project" value="InterPro"/>
</dbReference>
<dbReference type="PANTHER" id="PTHR12045:SF3">
    <property type="entry name" value="INACTIVE ALLANTOICASE-RELATED"/>
    <property type="match status" value="1"/>
</dbReference>
<dbReference type="PANTHER" id="PTHR12045">
    <property type="entry name" value="ALLANTOICASE"/>
    <property type="match status" value="1"/>
</dbReference>
<evidence type="ECO:0000256" key="7">
    <source>
        <dbReference type="SAM" id="MobiDB-lite"/>
    </source>
</evidence>
<evidence type="ECO:0000256" key="4">
    <source>
        <dbReference type="ARBA" id="ARBA00022801"/>
    </source>
</evidence>
<dbReference type="OMA" id="SVYRCKP"/>
<dbReference type="GO" id="GO:0006144">
    <property type="term" value="P:purine nucleobase metabolic process"/>
    <property type="evidence" value="ECO:0007669"/>
    <property type="project" value="UniProtKB-KW"/>
</dbReference>
<dbReference type="Proteomes" id="UP000219338">
    <property type="component" value="Unassembled WGS sequence"/>
</dbReference>
<dbReference type="InterPro" id="IPR007247">
    <property type="entry name" value="Ureidogly_lyase"/>
</dbReference>
<evidence type="ECO:0000256" key="3">
    <source>
        <dbReference type="ARBA" id="ARBA00022631"/>
    </source>
</evidence>
<evidence type="ECO:0000313" key="9">
    <source>
        <dbReference type="EMBL" id="SJK97505.1"/>
    </source>
</evidence>
<dbReference type="Gene3D" id="2.60.120.260">
    <property type="entry name" value="Galactose-binding domain-like"/>
    <property type="match status" value="2"/>
</dbReference>
<protein>
    <submittedName>
        <fullName evidence="9">Related to DAL2-allantoinase</fullName>
    </submittedName>
</protein>
<evidence type="ECO:0000256" key="1">
    <source>
        <dbReference type="ARBA" id="ARBA00009242"/>
    </source>
</evidence>
<dbReference type="InterPro" id="IPR024060">
    <property type="entry name" value="Ureidoglycolate_lyase_dom_sf"/>
</dbReference>
<dbReference type="OrthoDB" id="10266039at2759"/>
<dbReference type="InterPro" id="IPR015908">
    <property type="entry name" value="Allantoicase_dom"/>
</dbReference>
<organism evidence="9 10">
    <name type="scientific">Armillaria ostoyae</name>
    <name type="common">Armillaria root rot fungus</name>
    <dbReference type="NCBI Taxonomy" id="47428"/>
    <lineage>
        <taxon>Eukaryota</taxon>
        <taxon>Fungi</taxon>
        <taxon>Dikarya</taxon>
        <taxon>Basidiomycota</taxon>
        <taxon>Agaricomycotina</taxon>
        <taxon>Agaricomycetes</taxon>
        <taxon>Agaricomycetidae</taxon>
        <taxon>Agaricales</taxon>
        <taxon>Marasmiineae</taxon>
        <taxon>Physalacriaceae</taxon>
        <taxon>Armillaria</taxon>
    </lineage>
</organism>
<gene>
    <name evidence="9" type="ORF">ARMOST_00757</name>
</gene>
<proteinExistence type="inferred from homology"/>
<sequence>MPFDAIELSSVAIGGRVLSVSDEFFAEAYHLLLVEPAISLKGQFGPNGALYSGWETRRHNPDHDWCIIQLGTPGSIIGFDIDTSHFNGNEAPRASVDAFRGDTDEIPSKDDSRWKELLAPADLGPNAHHLLPIPRSEPVNFVKLKMYPDGGIARFRVYGHVVPVIPQDPTHVFDLAHVFAGGSVVETSDQHFGVGSNLVLPGRGKDMGDGWETKRSRQKGHKDWAIIKLGIPGYLQYMEIDTAHFKGNFPESCEAHASLDSKEWTLVLPRTKLGPHRQHYFQLENVEGQPFTHVRVTIHPDGGMKRVRVMGSRSPSVPAMSTPNPINTATPTSTVPVLPLTPEAFAPFGKVIQAYQDHATVPKGTKITPANGGTATKFHKLALLENRYPNTLDATTGLSVYRCKPINVHDGKVNVNVIERHRYTNQAFIPMSSTNGTGYLVVVANGGDKPDMKTLRAFLARPGQGIVYDTAVWHQPMTVLGDEDVDFTCVETQVGNGGTEDCEIVELEEDDVVSLRL</sequence>
<feature type="compositionally biased region" description="Polar residues" evidence="7">
    <location>
        <begin position="313"/>
        <end position="329"/>
    </location>
</feature>
<dbReference type="GO" id="GO:0050385">
    <property type="term" value="F:ureidoglycolate lyase activity"/>
    <property type="evidence" value="ECO:0007669"/>
    <property type="project" value="UniProtKB-EC"/>
</dbReference>
<comment type="subunit">
    <text evidence="2">Homodimer.</text>
</comment>
<dbReference type="EMBL" id="FUEG01000001">
    <property type="protein sequence ID" value="SJK97505.1"/>
    <property type="molecule type" value="Genomic_DNA"/>
</dbReference>
<keyword evidence="3" id="KW-0659">Purine metabolism</keyword>
<dbReference type="NCBIfam" id="TIGR02961">
    <property type="entry name" value="allantoicase"/>
    <property type="match status" value="1"/>
</dbReference>
<evidence type="ECO:0000259" key="8">
    <source>
        <dbReference type="Pfam" id="PF03561"/>
    </source>
</evidence>
<evidence type="ECO:0000313" key="10">
    <source>
        <dbReference type="Proteomes" id="UP000219338"/>
    </source>
</evidence>
<feature type="region of interest" description="Disordered" evidence="7">
    <location>
        <begin position="313"/>
        <end position="334"/>
    </location>
</feature>
<comment type="catalytic activity">
    <reaction evidence="6">
        <text>(S)-ureidoglycolate = urea + glyoxylate</text>
        <dbReference type="Rhea" id="RHEA:11304"/>
        <dbReference type="ChEBI" id="CHEBI:16199"/>
        <dbReference type="ChEBI" id="CHEBI:36655"/>
        <dbReference type="ChEBI" id="CHEBI:57296"/>
        <dbReference type="EC" id="4.3.2.3"/>
    </reaction>
</comment>
<dbReference type="InterPro" id="IPR005164">
    <property type="entry name" value="Allantoicase"/>
</dbReference>
<dbReference type="GO" id="GO:0004037">
    <property type="term" value="F:allantoicase activity"/>
    <property type="evidence" value="ECO:0007669"/>
    <property type="project" value="InterPro"/>
</dbReference>
<evidence type="ECO:0000256" key="5">
    <source>
        <dbReference type="ARBA" id="ARBA00023239"/>
    </source>
</evidence>
<keyword evidence="10" id="KW-1185">Reference proteome</keyword>
<keyword evidence="5" id="KW-0456">Lyase</keyword>
<dbReference type="Gene3D" id="2.60.120.480">
    <property type="entry name" value="Ureidoglycolate hydrolase"/>
    <property type="match status" value="1"/>
</dbReference>
<evidence type="ECO:0000256" key="2">
    <source>
        <dbReference type="ARBA" id="ARBA00011738"/>
    </source>
</evidence>